<evidence type="ECO:0000313" key="2">
    <source>
        <dbReference type="EMBL" id="KAF9551900.1"/>
    </source>
</evidence>
<dbReference type="AlphaFoldDB" id="A0A9P6K972"/>
<feature type="non-terminal residue" evidence="2">
    <location>
        <position position="229"/>
    </location>
</feature>
<feature type="non-terminal residue" evidence="2">
    <location>
        <position position="1"/>
    </location>
</feature>
<proteinExistence type="predicted"/>
<dbReference type="EMBL" id="JAABOA010007043">
    <property type="protein sequence ID" value="KAF9551900.1"/>
    <property type="molecule type" value="Genomic_DNA"/>
</dbReference>
<evidence type="ECO:0000256" key="1">
    <source>
        <dbReference type="SAM" id="MobiDB-lite"/>
    </source>
</evidence>
<keyword evidence="3" id="KW-1185">Reference proteome</keyword>
<feature type="compositionally biased region" description="Low complexity" evidence="1">
    <location>
        <begin position="211"/>
        <end position="223"/>
    </location>
</feature>
<organism evidence="2 3">
    <name type="scientific">Lunasporangiospora selenospora</name>
    <dbReference type="NCBI Taxonomy" id="979761"/>
    <lineage>
        <taxon>Eukaryota</taxon>
        <taxon>Fungi</taxon>
        <taxon>Fungi incertae sedis</taxon>
        <taxon>Mucoromycota</taxon>
        <taxon>Mortierellomycotina</taxon>
        <taxon>Mortierellomycetes</taxon>
        <taxon>Mortierellales</taxon>
        <taxon>Mortierellaceae</taxon>
        <taxon>Lunasporangiospora</taxon>
    </lineage>
</organism>
<comment type="caution">
    <text evidence="2">The sequence shown here is derived from an EMBL/GenBank/DDBJ whole genome shotgun (WGS) entry which is preliminary data.</text>
</comment>
<sequence>EDEEYYDLKQYSRTIDQEYSAPTIQSSLHFSDELKRRDKEWANVAAMAANITRPVDATAYALVKSANLDEPAVKNVLRTLDIVRHHLAVLATTVNRNRQNAMLREKIKVTALVIRLKETSQCIHKDKYVNIKAHSKAAELCPVETFWEYKRRLVGRRITHPHDTSPDLKYNPLIRPINDPDKPVGADKIRNHIKAVMSKLRHPPGAKVPKARAAGATQAALRGTKLDDI</sequence>
<reference evidence="2" key="1">
    <citation type="journal article" date="2020" name="Fungal Divers.">
        <title>Resolving the Mortierellaceae phylogeny through synthesis of multi-gene phylogenetics and phylogenomics.</title>
        <authorList>
            <person name="Vandepol N."/>
            <person name="Liber J."/>
            <person name="Desiro A."/>
            <person name="Na H."/>
            <person name="Kennedy M."/>
            <person name="Barry K."/>
            <person name="Grigoriev I.V."/>
            <person name="Miller A.N."/>
            <person name="O'Donnell K."/>
            <person name="Stajich J.E."/>
            <person name="Bonito G."/>
        </authorList>
    </citation>
    <scope>NUCLEOTIDE SEQUENCE</scope>
    <source>
        <strain evidence="2">KOD1015</strain>
    </source>
</reference>
<accession>A0A9P6K972</accession>
<dbReference type="Proteomes" id="UP000780801">
    <property type="component" value="Unassembled WGS sequence"/>
</dbReference>
<feature type="region of interest" description="Disordered" evidence="1">
    <location>
        <begin position="160"/>
        <end position="186"/>
    </location>
</feature>
<evidence type="ECO:0000313" key="3">
    <source>
        <dbReference type="Proteomes" id="UP000780801"/>
    </source>
</evidence>
<feature type="region of interest" description="Disordered" evidence="1">
    <location>
        <begin position="201"/>
        <end position="229"/>
    </location>
</feature>
<dbReference type="OrthoDB" id="2400069at2759"/>
<name>A0A9P6K972_9FUNG</name>
<gene>
    <name evidence="2" type="ORF">BGW38_009517</name>
</gene>
<protein>
    <submittedName>
        <fullName evidence="2">Uncharacterized protein</fullName>
    </submittedName>
</protein>